<dbReference type="InterPro" id="IPR038476">
    <property type="entry name" value="UvrC_RNase_H_dom_sf"/>
</dbReference>
<reference evidence="9" key="1">
    <citation type="submission" date="2018-05" db="EMBL/GenBank/DDBJ databases">
        <authorList>
            <person name="Lanie J.A."/>
            <person name="Ng W.-L."/>
            <person name="Kazmierczak K.M."/>
            <person name="Andrzejewski T.M."/>
            <person name="Davidsen T.M."/>
            <person name="Wayne K.J."/>
            <person name="Tettelin H."/>
            <person name="Glass J.I."/>
            <person name="Rusch D."/>
            <person name="Podicherti R."/>
            <person name="Tsui H.-C.T."/>
            <person name="Winkler M.E."/>
        </authorList>
    </citation>
    <scope>NUCLEOTIDE SEQUENCE</scope>
</reference>
<evidence type="ECO:0008006" key="10">
    <source>
        <dbReference type="Google" id="ProtNLM"/>
    </source>
</evidence>
<dbReference type="InterPro" id="IPR001943">
    <property type="entry name" value="UVR_dom"/>
</dbReference>
<dbReference type="Gene3D" id="3.30.420.340">
    <property type="entry name" value="UvrC, RNAse H endonuclease domain"/>
    <property type="match status" value="1"/>
</dbReference>
<dbReference type="InterPro" id="IPR036876">
    <property type="entry name" value="UVR_dom_sf"/>
</dbReference>
<dbReference type="Gene3D" id="4.10.860.10">
    <property type="entry name" value="UVR domain"/>
    <property type="match status" value="1"/>
</dbReference>
<dbReference type="EMBL" id="UINC01019985">
    <property type="protein sequence ID" value="SVA84359.1"/>
    <property type="molecule type" value="Genomic_DNA"/>
</dbReference>
<dbReference type="AlphaFoldDB" id="A0A381Z598"/>
<dbReference type="GO" id="GO:0009381">
    <property type="term" value="F:excinuclease ABC activity"/>
    <property type="evidence" value="ECO:0007669"/>
    <property type="project" value="InterPro"/>
</dbReference>
<dbReference type="PANTHER" id="PTHR30562">
    <property type="entry name" value="UVRC/OXIDOREDUCTASE"/>
    <property type="match status" value="1"/>
</dbReference>
<gene>
    <name evidence="9" type="ORF">METZ01_LOCUS137213</name>
</gene>
<evidence type="ECO:0000313" key="9">
    <source>
        <dbReference type="EMBL" id="SVA84359.1"/>
    </source>
</evidence>
<feature type="non-terminal residue" evidence="9">
    <location>
        <position position="473"/>
    </location>
</feature>
<dbReference type="Pfam" id="PF02151">
    <property type="entry name" value="UVR"/>
    <property type="match status" value="1"/>
</dbReference>
<dbReference type="Gene3D" id="3.40.1440.10">
    <property type="entry name" value="GIY-YIG endonuclease"/>
    <property type="match status" value="1"/>
</dbReference>
<keyword evidence="4" id="KW-0267">Excision nuclease</keyword>
<dbReference type="GO" id="GO:0009380">
    <property type="term" value="C:excinuclease repair complex"/>
    <property type="evidence" value="ECO:0007669"/>
    <property type="project" value="InterPro"/>
</dbReference>
<keyword evidence="1" id="KW-0963">Cytoplasm</keyword>
<feature type="domain" description="UvrC family homology region profile" evidence="8">
    <location>
        <begin position="262"/>
        <end position="473"/>
    </location>
</feature>
<dbReference type="FunFam" id="3.40.1440.10:FF:000001">
    <property type="entry name" value="UvrABC system protein C"/>
    <property type="match status" value="1"/>
</dbReference>
<keyword evidence="2" id="KW-0227">DNA damage</keyword>
<proteinExistence type="predicted"/>
<dbReference type="SUPFAM" id="SSF82771">
    <property type="entry name" value="GIY-YIG endonuclease"/>
    <property type="match status" value="1"/>
</dbReference>
<feature type="domain" description="UVR" evidence="6">
    <location>
        <begin position="211"/>
        <end position="246"/>
    </location>
</feature>
<dbReference type="SMART" id="SM00465">
    <property type="entry name" value="GIYc"/>
    <property type="match status" value="1"/>
</dbReference>
<dbReference type="PROSITE" id="PS50164">
    <property type="entry name" value="GIY_YIG"/>
    <property type="match status" value="1"/>
</dbReference>
<dbReference type="PROSITE" id="PS50165">
    <property type="entry name" value="UVRC"/>
    <property type="match status" value="1"/>
</dbReference>
<evidence type="ECO:0000259" key="6">
    <source>
        <dbReference type="PROSITE" id="PS50151"/>
    </source>
</evidence>
<evidence type="ECO:0000256" key="2">
    <source>
        <dbReference type="ARBA" id="ARBA00022763"/>
    </source>
</evidence>
<dbReference type="CDD" id="cd10434">
    <property type="entry name" value="GIY-YIG_UvrC_Cho"/>
    <property type="match status" value="1"/>
</dbReference>
<dbReference type="Pfam" id="PF01541">
    <property type="entry name" value="GIY-YIG"/>
    <property type="match status" value="1"/>
</dbReference>
<keyword evidence="3" id="KW-0228">DNA excision</keyword>
<dbReference type="SUPFAM" id="SSF46600">
    <property type="entry name" value="C-terminal UvrC-binding domain of UvrB"/>
    <property type="match status" value="1"/>
</dbReference>
<evidence type="ECO:0000256" key="1">
    <source>
        <dbReference type="ARBA" id="ARBA00022490"/>
    </source>
</evidence>
<dbReference type="NCBIfam" id="TIGR00194">
    <property type="entry name" value="uvrC"/>
    <property type="match status" value="1"/>
</dbReference>
<evidence type="ECO:0000256" key="3">
    <source>
        <dbReference type="ARBA" id="ARBA00022769"/>
    </source>
</evidence>
<feature type="domain" description="GIY-YIG" evidence="7">
    <location>
        <begin position="21"/>
        <end position="100"/>
    </location>
</feature>
<dbReference type="PROSITE" id="PS50151">
    <property type="entry name" value="UVR"/>
    <property type="match status" value="1"/>
</dbReference>
<dbReference type="Pfam" id="PF22920">
    <property type="entry name" value="UvrC_RNaseH"/>
    <property type="match status" value="1"/>
</dbReference>
<dbReference type="InterPro" id="IPR001162">
    <property type="entry name" value="UvrC_RNase_H_dom"/>
</dbReference>
<dbReference type="InterPro" id="IPR050066">
    <property type="entry name" value="UvrABC_protein_C"/>
</dbReference>
<organism evidence="9">
    <name type="scientific">marine metagenome</name>
    <dbReference type="NCBI Taxonomy" id="408172"/>
    <lineage>
        <taxon>unclassified sequences</taxon>
        <taxon>metagenomes</taxon>
        <taxon>ecological metagenomes</taxon>
    </lineage>
</organism>
<protein>
    <recommendedName>
        <fullName evidence="10">GIY-YIG domain-containing protein</fullName>
    </recommendedName>
</protein>
<dbReference type="InterPro" id="IPR004791">
    <property type="entry name" value="UvrC"/>
</dbReference>
<accession>A0A381Z598</accession>
<dbReference type="InterPro" id="IPR035901">
    <property type="entry name" value="GIY-YIG_endonuc_sf"/>
</dbReference>
<dbReference type="Pfam" id="PF08459">
    <property type="entry name" value="UvrC_RNaseH_dom"/>
    <property type="match status" value="1"/>
</dbReference>
<name>A0A381Z598_9ZZZZ</name>
<evidence type="ECO:0000256" key="4">
    <source>
        <dbReference type="ARBA" id="ARBA00022881"/>
    </source>
</evidence>
<dbReference type="InterPro" id="IPR047296">
    <property type="entry name" value="GIY-YIG_UvrC_Cho"/>
</dbReference>
<dbReference type="PANTHER" id="PTHR30562:SF1">
    <property type="entry name" value="UVRABC SYSTEM PROTEIN C"/>
    <property type="match status" value="1"/>
</dbReference>
<evidence type="ECO:0000256" key="5">
    <source>
        <dbReference type="ARBA" id="ARBA00023204"/>
    </source>
</evidence>
<evidence type="ECO:0000259" key="8">
    <source>
        <dbReference type="PROSITE" id="PS50165"/>
    </source>
</evidence>
<evidence type="ECO:0000259" key="7">
    <source>
        <dbReference type="PROSITE" id="PS50164"/>
    </source>
</evidence>
<dbReference type="GO" id="GO:0006289">
    <property type="term" value="P:nucleotide-excision repair"/>
    <property type="evidence" value="ECO:0007669"/>
    <property type="project" value="InterPro"/>
</dbReference>
<sequence length="473" mass="55237">MSEEPEEKDSPLTSKLKHLPERPGVYLFKNTRGDVLYVGKAKSLRSRVRSYFHSSASHNIRIQVMVSLACDVSLIITDTEAEALILEEQLIKTHLPRYNVNLKDDKSYPYCKLTLSEMYPRLFLVREKHDPKAEYYGPFPSVKEARQVLRMVYRYFQLRTSKMDLKGQKTYRPCLNFQLKRCLGPCRGTVPVEDYDESVQQVRLFMRGRHHELLEQIKSRMKDASTKLEFEKAAMLRDQARALGRIFEKQTVLDAKGNDQDVFNLFRESNSAGIQVLFIRNGRLLGTDFFFYEECEQVTDDNLLGQVLNRIYMNDKAVMPREILLPFEYSDQQELEKVLNEKSERKVTVQRPQRGRKKELVQMAFNNAKMNLGEQRARTLRDDEVLRRVQGALHLKHLPLTVEAFDISHLSGNQTVASMVSWKRNHASRQDYRKYRIQSIEGPDDFASMKEVLTRRYKRTLSGETPLPNLILI</sequence>
<dbReference type="InterPro" id="IPR000305">
    <property type="entry name" value="GIY-YIG_endonuc"/>
</dbReference>
<keyword evidence="5" id="KW-0234">DNA repair</keyword>